<dbReference type="EMBL" id="CP024704">
    <property type="protein sequence ID" value="ATV69360.1"/>
    <property type="molecule type" value="Genomic_DNA"/>
</dbReference>
<reference evidence="1 2" key="1">
    <citation type="submission" date="2017-11" db="EMBL/GenBank/DDBJ databases">
        <title>Genome sequencing of Fusobacterium periodonticum KCOM 2555.</title>
        <authorList>
            <person name="Kook J.-K."/>
            <person name="Park S.-N."/>
            <person name="Lim Y.K."/>
        </authorList>
    </citation>
    <scope>NUCLEOTIDE SEQUENCE [LARGE SCALE GENOMIC DNA]</scope>
    <source>
        <strain evidence="1 2">KCOM 2555</strain>
    </source>
</reference>
<dbReference type="RefSeq" id="WP_100025735.1">
    <property type="nucleotide sequence ID" value="NZ_CP024704.1"/>
</dbReference>
<dbReference type="Proteomes" id="UP000230781">
    <property type="component" value="Chromosome"/>
</dbReference>
<gene>
    <name evidence="1" type="ORF">CTM98_00920</name>
</gene>
<protein>
    <submittedName>
        <fullName evidence="1">Uncharacterized protein</fullName>
    </submittedName>
</protein>
<dbReference type="AlphaFoldDB" id="A0A2D3PNY9"/>
<evidence type="ECO:0000313" key="1">
    <source>
        <dbReference type="EMBL" id="ATV69360.1"/>
    </source>
</evidence>
<name>A0A2D3PNY9_9FUSO</name>
<organism evidence="1 2">
    <name type="scientific">Fusobacterium pseudoperiodonticum</name>
    <dbReference type="NCBI Taxonomy" id="2663009"/>
    <lineage>
        <taxon>Bacteria</taxon>
        <taxon>Fusobacteriati</taxon>
        <taxon>Fusobacteriota</taxon>
        <taxon>Fusobacteriia</taxon>
        <taxon>Fusobacteriales</taxon>
        <taxon>Fusobacteriaceae</taxon>
        <taxon>Fusobacterium</taxon>
    </lineage>
</organism>
<sequence length="169" mass="20252">MMKTFIKFIIKTLLFFIVLFILLLLSMCIRYEPENYYGIVEKVDSYPRNLIISTSGIYFNNKKFPKETVLKKIEVFFNNKFIGDIVVNKKLKDLKQIYEDGKEYQFKDDLLRILGKNNEKFRVELEGHRTTGFIFNIYIEEPNGKEVLIKKEVDIYFVKKGYSFFYLVE</sequence>
<evidence type="ECO:0000313" key="2">
    <source>
        <dbReference type="Proteomes" id="UP000230781"/>
    </source>
</evidence>
<accession>A0A2D3PNY9</accession>
<proteinExistence type="predicted"/>